<reference evidence="1" key="1">
    <citation type="journal article" date="2013" name="Genetics">
        <title>The draft genome and transcriptome of Panagrellus redivivus are shaped by the harsh demands of a free-living lifestyle.</title>
        <authorList>
            <person name="Srinivasan J."/>
            <person name="Dillman A.R."/>
            <person name="Macchietto M.G."/>
            <person name="Heikkinen L."/>
            <person name="Lakso M."/>
            <person name="Fracchia K.M."/>
            <person name="Antoshechkin I."/>
            <person name="Mortazavi A."/>
            <person name="Wong G."/>
            <person name="Sternberg P.W."/>
        </authorList>
    </citation>
    <scope>NUCLEOTIDE SEQUENCE [LARGE SCALE GENOMIC DNA]</scope>
    <source>
        <strain evidence="1">MT8872</strain>
    </source>
</reference>
<evidence type="ECO:0000313" key="2">
    <source>
        <dbReference type="WBParaSite" id="Pan_g22851.t1"/>
    </source>
</evidence>
<sequence>MHLKSLQAPIQPYNTTIIIQSLLTAPLRYHRPSPPLEPVHPTSTQRYPSFNPYDSFVLFILLMPIIPRHCTFHLYRMPAVCLDNPCVPLIESP</sequence>
<protein>
    <submittedName>
        <fullName evidence="2">Ovule protein</fullName>
    </submittedName>
</protein>
<accession>A0A7E4ZX31</accession>
<proteinExistence type="predicted"/>
<dbReference type="AlphaFoldDB" id="A0A7E4ZX31"/>
<reference evidence="2" key="2">
    <citation type="submission" date="2020-10" db="UniProtKB">
        <authorList>
            <consortium name="WormBaseParasite"/>
        </authorList>
    </citation>
    <scope>IDENTIFICATION</scope>
</reference>
<organism evidence="1 2">
    <name type="scientific">Panagrellus redivivus</name>
    <name type="common">Microworm</name>
    <dbReference type="NCBI Taxonomy" id="6233"/>
    <lineage>
        <taxon>Eukaryota</taxon>
        <taxon>Metazoa</taxon>
        <taxon>Ecdysozoa</taxon>
        <taxon>Nematoda</taxon>
        <taxon>Chromadorea</taxon>
        <taxon>Rhabditida</taxon>
        <taxon>Tylenchina</taxon>
        <taxon>Panagrolaimomorpha</taxon>
        <taxon>Panagrolaimoidea</taxon>
        <taxon>Panagrolaimidae</taxon>
        <taxon>Panagrellus</taxon>
    </lineage>
</organism>
<keyword evidence="1" id="KW-1185">Reference proteome</keyword>
<evidence type="ECO:0000313" key="1">
    <source>
        <dbReference type="Proteomes" id="UP000492821"/>
    </source>
</evidence>
<name>A0A7E4ZX31_PANRE</name>
<dbReference type="WBParaSite" id="Pan_g22851.t1">
    <property type="protein sequence ID" value="Pan_g22851.t1"/>
    <property type="gene ID" value="Pan_g22851"/>
</dbReference>
<dbReference type="Proteomes" id="UP000492821">
    <property type="component" value="Unassembled WGS sequence"/>
</dbReference>